<evidence type="ECO:0000256" key="5">
    <source>
        <dbReference type="RuleBase" id="RU362118"/>
    </source>
</evidence>
<dbReference type="GO" id="GO:0030170">
    <property type="term" value="F:pyridoxal phosphate binding"/>
    <property type="evidence" value="ECO:0007669"/>
    <property type="project" value="InterPro"/>
</dbReference>
<dbReference type="GO" id="GO:0005737">
    <property type="term" value="C:cytoplasm"/>
    <property type="evidence" value="ECO:0007669"/>
    <property type="project" value="TreeGrafter"/>
</dbReference>
<dbReference type="PANTHER" id="PTHR11808">
    <property type="entry name" value="TRANS-SULFURATION ENZYME FAMILY MEMBER"/>
    <property type="match status" value="1"/>
</dbReference>
<dbReference type="PANTHER" id="PTHR11808:SF15">
    <property type="entry name" value="CYSTATHIONINE GAMMA-LYASE"/>
    <property type="match status" value="1"/>
</dbReference>
<proteinExistence type="inferred from homology"/>
<dbReference type="GO" id="GO:0019346">
    <property type="term" value="P:transsulfuration"/>
    <property type="evidence" value="ECO:0007669"/>
    <property type="project" value="InterPro"/>
</dbReference>
<dbReference type="Gene3D" id="3.40.640.10">
    <property type="entry name" value="Type I PLP-dependent aspartate aminotransferase-like (Major domain)"/>
    <property type="match status" value="1"/>
</dbReference>
<keyword evidence="7" id="KW-1185">Reference proteome</keyword>
<organism evidence="6 7">
    <name type="scientific">Putridiphycobacter roseus</name>
    <dbReference type="NCBI Taxonomy" id="2219161"/>
    <lineage>
        <taxon>Bacteria</taxon>
        <taxon>Pseudomonadati</taxon>
        <taxon>Bacteroidota</taxon>
        <taxon>Flavobacteriia</taxon>
        <taxon>Flavobacteriales</taxon>
        <taxon>Crocinitomicaceae</taxon>
        <taxon>Putridiphycobacter</taxon>
    </lineage>
</organism>
<dbReference type="NCBIfam" id="NF005871">
    <property type="entry name" value="PRK07811.1"/>
    <property type="match status" value="1"/>
</dbReference>
<dbReference type="InterPro" id="IPR000277">
    <property type="entry name" value="Cys/Met-Metab_PyrdxlP-dep_enz"/>
</dbReference>
<evidence type="ECO:0000256" key="4">
    <source>
        <dbReference type="PIRSR" id="PIRSR001434-2"/>
    </source>
</evidence>
<dbReference type="Pfam" id="PF01053">
    <property type="entry name" value="Cys_Met_Meta_PP"/>
    <property type="match status" value="1"/>
</dbReference>
<comment type="caution">
    <text evidence="6">The sequence shown here is derived from an EMBL/GenBank/DDBJ whole genome shotgun (WGS) entry which is preliminary data.</text>
</comment>
<evidence type="ECO:0000256" key="3">
    <source>
        <dbReference type="ARBA" id="ARBA00022898"/>
    </source>
</evidence>
<dbReference type="Gene3D" id="3.90.1150.10">
    <property type="entry name" value="Aspartate Aminotransferase, domain 1"/>
    <property type="match status" value="1"/>
</dbReference>
<evidence type="ECO:0000313" key="7">
    <source>
        <dbReference type="Proteomes" id="UP000249248"/>
    </source>
</evidence>
<dbReference type="InterPro" id="IPR054542">
    <property type="entry name" value="Cys_met_metab_PP"/>
</dbReference>
<sequence>MEEKDSNTKTYQFGTKAIHAGVQPDSATGAIMTPIYQTSTYVQEAVGVNKGYAYSRSKNPTRHALEENIAAIENGKYGACFGSGIAAIDCVLKMLNPGDEVITTNDLYGGTYRIFKTIFEKYGIVFHFVDMLHAENILGYCNKNTKLIWVETPTNPMMNILDIEAVAVIAKANHAMLAVDNTFATPYLQNPLDLGADIVMHSATKYLGGHSDVVMGALVCKNDKIAKEMYRIQNSSGAIAGPMDSFLVLRGIKTLHLRMQRHCENGDKIARFLAGHSKVAHVYWPGLESHPNHNIAKKQMRGFGGMISFSLVGNQMSAAQEVLKKTRLFALAESLGGVESLIGHPASMTHAAIPKEEREAAGIVDSLIRLSVGIEDVVDLIQDLKEALK</sequence>
<evidence type="ECO:0000256" key="1">
    <source>
        <dbReference type="ARBA" id="ARBA00001933"/>
    </source>
</evidence>
<dbReference type="OrthoDB" id="9803729at2"/>
<dbReference type="AlphaFoldDB" id="A0A2W1N5M9"/>
<dbReference type="Proteomes" id="UP000249248">
    <property type="component" value="Unassembled WGS sequence"/>
</dbReference>
<dbReference type="EMBL" id="QKSB01000001">
    <property type="protein sequence ID" value="PZE18920.1"/>
    <property type="molecule type" value="Genomic_DNA"/>
</dbReference>
<gene>
    <name evidence="6" type="ORF">DNU06_03575</name>
</gene>
<evidence type="ECO:0000256" key="2">
    <source>
        <dbReference type="ARBA" id="ARBA00009077"/>
    </source>
</evidence>
<dbReference type="GO" id="GO:0003962">
    <property type="term" value="F:cystathionine gamma-synthase activity"/>
    <property type="evidence" value="ECO:0007669"/>
    <property type="project" value="TreeGrafter"/>
</dbReference>
<dbReference type="InterPro" id="IPR015421">
    <property type="entry name" value="PyrdxlP-dep_Trfase_major"/>
</dbReference>
<dbReference type="PROSITE" id="PS00868">
    <property type="entry name" value="CYS_MET_METAB_PP"/>
    <property type="match status" value="1"/>
</dbReference>
<dbReference type="InterPro" id="IPR015422">
    <property type="entry name" value="PyrdxlP-dep_Trfase_small"/>
</dbReference>
<accession>A0A2W1N5M9</accession>
<dbReference type="PIRSF" id="PIRSF001434">
    <property type="entry name" value="CGS"/>
    <property type="match status" value="1"/>
</dbReference>
<keyword evidence="3 4" id="KW-0663">Pyridoxal phosphate</keyword>
<dbReference type="SUPFAM" id="SSF53383">
    <property type="entry name" value="PLP-dependent transferases"/>
    <property type="match status" value="1"/>
</dbReference>
<reference evidence="6 7" key="1">
    <citation type="submission" date="2018-06" db="EMBL/GenBank/DDBJ databases">
        <title>The draft genome sequence of Crocinitomix sp. SM1701.</title>
        <authorList>
            <person name="Zhang X."/>
        </authorList>
    </citation>
    <scope>NUCLEOTIDE SEQUENCE [LARGE SCALE GENOMIC DNA]</scope>
    <source>
        <strain evidence="6 7">SM1701</strain>
    </source>
</reference>
<comment type="similarity">
    <text evidence="2 5">Belongs to the trans-sulfuration enzymes family.</text>
</comment>
<name>A0A2W1N5M9_9FLAO</name>
<dbReference type="FunFam" id="3.40.640.10:FF:000009">
    <property type="entry name" value="Cystathionine gamma-synthase homolog"/>
    <property type="match status" value="1"/>
</dbReference>
<dbReference type="GO" id="GO:0019343">
    <property type="term" value="P:cysteine biosynthetic process via cystathionine"/>
    <property type="evidence" value="ECO:0007669"/>
    <property type="project" value="TreeGrafter"/>
</dbReference>
<feature type="modified residue" description="N6-(pyridoxal phosphate)lysine" evidence="4">
    <location>
        <position position="205"/>
    </location>
</feature>
<dbReference type="FunFam" id="3.90.1150.10:FF:000008">
    <property type="entry name" value="Cystathionine gamma-synthase"/>
    <property type="match status" value="1"/>
</dbReference>
<dbReference type="GO" id="GO:0004123">
    <property type="term" value="F:cystathionine gamma-lyase activity"/>
    <property type="evidence" value="ECO:0007669"/>
    <property type="project" value="TreeGrafter"/>
</dbReference>
<protein>
    <submittedName>
        <fullName evidence="6">Cystathionine gamma-synthase</fullName>
    </submittedName>
</protein>
<dbReference type="RefSeq" id="WP_111061822.1">
    <property type="nucleotide sequence ID" value="NZ_JBHUCU010000007.1"/>
</dbReference>
<comment type="cofactor">
    <cofactor evidence="1 5">
        <name>pyridoxal 5'-phosphate</name>
        <dbReference type="ChEBI" id="CHEBI:597326"/>
    </cofactor>
</comment>
<dbReference type="InterPro" id="IPR015424">
    <property type="entry name" value="PyrdxlP-dep_Trfase"/>
</dbReference>
<evidence type="ECO:0000313" key="6">
    <source>
        <dbReference type="EMBL" id="PZE18920.1"/>
    </source>
</evidence>
<dbReference type="CDD" id="cd00614">
    <property type="entry name" value="CGS_like"/>
    <property type="match status" value="1"/>
</dbReference>